<reference evidence="7 8" key="1">
    <citation type="submission" date="2018-03" db="EMBL/GenBank/DDBJ databases">
        <title>Whole genome sequencing of Histamine producing bacteria.</title>
        <authorList>
            <person name="Butler K."/>
        </authorList>
    </citation>
    <scope>NUCLEOTIDE SEQUENCE [LARGE SCALE GENOMIC DNA]</scope>
    <source>
        <strain evidence="6 9">ATCC 25521</strain>
        <strain evidence="7 8">ATCC 33979</strain>
    </source>
</reference>
<evidence type="ECO:0000256" key="2">
    <source>
        <dbReference type="ARBA" id="ARBA00023015"/>
    </source>
</evidence>
<keyword evidence="2" id="KW-0805">Transcription regulation</keyword>
<dbReference type="InterPro" id="IPR000847">
    <property type="entry name" value="LysR_HTH_N"/>
</dbReference>
<organism evidence="7 8">
    <name type="scientific">Photobacterium leiognathi</name>
    <dbReference type="NCBI Taxonomy" id="553611"/>
    <lineage>
        <taxon>Bacteria</taxon>
        <taxon>Pseudomonadati</taxon>
        <taxon>Pseudomonadota</taxon>
        <taxon>Gammaproteobacteria</taxon>
        <taxon>Vibrionales</taxon>
        <taxon>Vibrionaceae</taxon>
        <taxon>Photobacterium</taxon>
    </lineage>
</organism>
<dbReference type="OrthoDB" id="9786526at2"/>
<keyword evidence="3" id="KW-0238">DNA-binding</keyword>
<gene>
    <name evidence="7" type="ORF">CTM89_13715</name>
    <name evidence="6" type="ORF">CTM94_18775</name>
</gene>
<dbReference type="PRINTS" id="PR00039">
    <property type="entry name" value="HTHLYSR"/>
</dbReference>
<dbReference type="InterPro" id="IPR058163">
    <property type="entry name" value="LysR-type_TF_proteobact-type"/>
</dbReference>
<dbReference type="EMBL" id="PYOI01000040">
    <property type="protein sequence ID" value="PSV78501.1"/>
    <property type="molecule type" value="Genomic_DNA"/>
</dbReference>
<dbReference type="InterPro" id="IPR005119">
    <property type="entry name" value="LysR_subst-bd"/>
</dbReference>
<keyword evidence="4" id="KW-0804">Transcription</keyword>
<evidence type="ECO:0000259" key="5">
    <source>
        <dbReference type="PROSITE" id="PS50931"/>
    </source>
</evidence>
<evidence type="ECO:0000313" key="6">
    <source>
        <dbReference type="EMBL" id="PSV78501.1"/>
    </source>
</evidence>
<protein>
    <submittedName>
        <fullName evidence="7">LysR family transcriptional regulator</fullName>
    </submittedName>
</protein>
<dbReference type="RefSeq" id="WP_008987367.1">
    <property type="nucleotide sequence ID" value="NZ_CP131601.1"/>
</dbReference>
<dbReference type="CDD" id="cd08422">
    <property type="entry name" value="PBP2_CrgA_like"/>
    <property type="match status" value="1"/>
</dbReference>
<dbReference type="STRING" id="553611.GCA_001557755_01476"/>
<dbReference type="PROSITE" id="PS50931">
    <property type="entry name" value="HTH_LYSR"/>
    <property type="match status" value="1"/>
</dbReference>
<dbReference type="GO" id="GO:0006351">
    <property type="term" value="P:DNA-templated transcription"/>
    <property type="evidence" value="ECO:0007669"/>
    <property type="project" value="TreeGrafter"/>
</dbReference>
<dbReference type="PANTHER" id="PTHR30537">
    <property type="entry name" value="HTH-TYPE TRANSCRIPTIONAL REGULATOR"/>
    <property type="match status" value="1"/>
</dbReference>
<dbReference type="AlphaFoldDB" id="A0A0D8MV93"/>
<dbReference type="InterPro" id="IPR036388">
    <property type="entry name" value="WH-like_DNA-bd_sf"/>
</dbReference>
<evidence type="ECO:0000313" key="7">
    <source>
        <dbReference type="EMBL" id="PSV88840.1"/>
    </source>
</evidence>
<comment type="similarity">
    <text evidence="1">Belongs to the LysR transcriptional regulatory family.</text>
</comment>
<dbReference type="Proteomes" id="UP000241566">
    <property type="component" value="Unassembled WGS sequence"/>
</dbReference>
<accession>A0A0D8MV93</accession>
<evidence type="ECO:0000256" key="3">
    <source>
        <dbReference type="ARBA" id="ARBA00023125"/>
    </source>
</evidence>
<dbReference type="InterPro" id="IPR036390">
    <property type="entry name" value="WH_DNA-bd_sf"/>
</dbReference>
<dbReference type="Gene3D" id="1.10.10.10">
    <property type="entry name" value="Winged helix-like DNA-binding domain superfamily/Winged helix DNA-binding domain"/>
    <property type="match status" value="1"/>
</dbReference>
<dbReference type="FunFam" id="3.40.190.290:FF:000001">
    <property type="entry name" value="Transcriptional regulator, LysR family"/>
    <property type="match status" value="1"/>
</dbReference>
<dbReference type="Gene3D" id="3.40.190.290">
    <property type="match status" value="1"/>
</dbReference>
<dbReference type="GO" id="GO:0003700">
    <property type="term" value="F:DNA-binding transcription factor activity"/>
    <property type="evidence" value="ECO:0007669"/>
    <property type="project" value="InterPro"/>
</dbReference>
<dbReference type="PANTHER" id="PTHR30537:SF14">
    <property type="entry name" value="TRANSCRIPTIONAL REGULATOR LYSR FAMILY"/>
    <property type="match status" value="1"/>
</dbReference>
<evidence type="ECO:0000313" key="9">
    <source>
        <dbReference type="Proteomes" id="UP000241566"/>
    </source>
</evidence>
<dbReference type="Pfam" id="PF00126">
    <property type="entry name" value="HTH_1"/>
    <property type="match status" value="1"/>
</dbReference>
<dbReference type="Pfam" id="PF03466">
    <property type="entry name" value="LysR_substrate"/>
    <property type="match status" value="1"/>
</dbReference>
<name>A0A0D8MV93_PHOLE</name>
<comment type="caution">
    <text evidence="7">The sequence shown here is derived from an EMBL/GenBank/DDBJ whole genome shotgun (WGS) entry which is preliminary data.</text>
</comment>
<evidence type="ECO:0000256" key="1">
    <source>
        <dbReference type="ARBA" id="ARBA00009437"/>
    </source>
</evidence>
<dbReference type="GO" id="GO:0043565">
    <property type="term" value="F:sequence-specific DNA binding"/>
    <property type="evidence" value="ECO:0007669"/>
    <property type="project" value="TreeGrafter"/>
</dbReference>
<proteinExistence type="inferred from homology"/>
<sequence>MLKKAQQMVVFNALTKQQSFTKAAQLLEISRTQVSKLVQQLEERLGVQLVQRTTRSFALTESGRIFAKHCEKVVDEINEAESELLALGDSQQGSLRVGIAQSFASNHVAPYINEFHERHPLVNLELSLFDHRVDLIAEQLDLWIGFMDSPPEGFVARHLTNCDFVLVASPDYLAKHGVPYHPDDLKQHNCITYFSRERKDNIWNFSLKEEELQVKVTGNYRVDSADAIRDATIAGNGVGYLATYLLKDEIRHGKLIRLMPEWQLTQHMPLYAVYPRHKYLPTKVNLFIEFIREHIELGNISCQI</sequence>
<dbReference type="EMBL" id="PYOJ01000016">
    <property type="protein sequence ID" value="PSV88840.1"/>
    <property type="molecule type" value="Genomic_DNA"/>
</dbReference>
<dbReference type="FunFam" id="1.10.10.10:FF:000001">
    <property type="entry name" value="LysR family transcriptional regulator"/>
    <property type="match status" value="1"/>
</dbReference>
<evidence type="ECO:0000256" key="4">
    <source>
        <dbReference type="ARBA" id="ARBA00023163"/>
    </source>
</evidence>
<dbReference type="SUPFAM" id="SSF53850">
    <property type="entry name" value="Periplasmic binding protein-like II"/>
    <property type="match status" value="1"/>
</dbReference>
<dbReference type="SUPFAM" id="SSF46785">
    <property type="entry name" value="Winged helix' DNA-binding domain"/>
    <property type="match status" value="1"/>
</dbReference>
<feature type="domain" description="HTH lysR-type" evidence="5">
    <location>
        <begin position="1"/>
        <end position="60"/>
    </location>
</feature>
<keyword evidence="9" id="KW-1185">Reference proteome</keyword>
<evidence type="ECO:0000313" key="8">
    <source>
        <dbReference type="Proteomes" id="UP000240410"/>
    </source>
</evidence>
<dbReference type="Proteomes" id="UP000240410">
    <property type="component" value="Unassembled WGS sequence"/>
</dbReference>